<sequence>MATIGTFSPTVTGFSGLVNTLNRNVKTVTFSPADGDNEKAPDFRIFPGATEFGAAWKKTSREGRDYHSVKLDDPSFPAPIYASLVETDTEGDFSLIRSRRTAE</sequence>
<evidence type="ECO:0000313" key="2">
    <source>
        <dbReference type="Proteomes" id="UP000275436"/>
    </source>
</evidence>
<dbReference type="RefSeq" id="WP_123167740.1">
    <property type="nucleotide sequence ID" value="NZ_QKOD01000002.1"/>
</dbReference>
<dbReference type="Proteomes" id="UP000275436">
    <property type="component" value="Unassembled WGS sequence"/>
</dbReference>
<comment type="caution">
    <text evidence="1">The sequence shown here is derived from an EMBL/GenBank/DDBJ whole genome shotgun (WGS) entry which is preliminary data.</text>
</comment>
<dbReference type="AlphaFoldDB" id="A0A3M9XCZ2"/>
<gene>
    <name evidence="1" type="ORF">DNR46_10180</name>
</gene>
<evidence type="ECO:0000313" key="1">
    <source>
        <dbReference type="EMBL" id="RNJ45824.1"/>
    </source>
</evidence>
<dbReference type="InterPro" id="IPR007948">
    <property type="entry name" value="DUF736"/>
</dbReference>
<dbReference type="EMBL" id="QKOD01000002">
    <property type="protein sequence ID" value="RNJ45824.1"/>
    <property type="molecule type" value="Genomic_DNA"/>
</dbReference>
<organism evidence="1 2">
    <name type="scientific">Mesorhizobium japonicum</name>
    <dbReference type="NCBI Taxonomy" id="2066070"/>
    <lineage>
        <taxon>Bacteria</taxon>
        <taxon>Pseudomonadati</taxon>
        <taxon>Pseudomonadota</taxon>
        <taxon>Alphaproteobacteria</taxon>
        <taxon>Hyphomicrobiales</taxon>
        <taxon>Phyllobacteriaceae</taxon>
        <taxon>Mesorhizobium</taxon>
    </lineage>
</organism>
<name>A0A3M9XCZ2_9HYPH</name>
<dbReference type="Pfam" id="PF05284">
    <property type="entry name" value="DUF736"/>
    <property type="match status" value="1"/>
</dbReference>
<protein>
    <submittedName>
        <fullName evidence="1">DUF736 domain-containing protein</fullName>
    </submittedName>
</protein>
<proteinExistence type="predicted"/>
<reference evidence="1 2" key="1">
    <citation type="journal article" date="2018" name="Mol. Plant Microbe Interact.">
        <title>Taxonomically Different Co-Microsymbionts of a Relict Legume, Oxytropis popoviana, Have Complementary Sets of Symbiotic Genes and Together Increase the Efficiency of Plant Nodulation.</title>
        <authorList>
            <person name="Safronova V."/>
            <person name="Belimov A."/>
            <person name="Sazanova A."/>
            <person name="Chirak E."/>
            <person name="Verkhozina A."/>
            <person name="Kuznetsova I."/>
            <person name="Andronov E."/>
            <person name="Puhalsky J."/>
            <person name="Tikhonovich I."/>
        </authorList>
    </citation>
    <scope>NUCLEOTIDE SEQUENCE [LARGE SCALE GENOMIC DNA]</scope>
    <source>
        <strain evidence="1 2">Opo-235</strain>
    </source>
</reference>
<accession>A0A3M9XCZ2</accession>